<protein>
    <submittedName>
        <fullName evidence="1">Uncharacterized protein</fullName>
    </submittedName>
</protein>
<reference evidence="2" key="1">
    <citation type="submission" date="2012-02" db="EMBL/GenBank/DDBJ databases">
        <title>Complete genome sequence of Rickettsia parkeri strain Portsmouth.</title>
        <authorList>
            <person name="Johnson S.L."/>
            <person name="Munk A.C."/>
            <person name="Han S."/>
            <person name="Bruce D.C."/>
            <person name="Dasch G.A."/>
        </authorList>
    </citation>
    <scope>NUCLEOTIDE SEQUENCE [LARGE SCALE GENOMIC DNA]</scope>
    <source>
        <strain evidence="2">CA410</strain>
    </source>
</reference>
<evidence type="ECO:0000313" key="2">
    <source>
        <dbReference type="Proteomes" id="UP000007878"/>
    </source>
</evidence>
<dbReference type="EMBL" id="CP003304">
    <property type="protein sequence ID" value="AFB21417.1"/>
    <property type="molecule type" value="Genomic_DNA"/>
</dbReference>
<proteinExistence type="predicted"/>
<gene>
    <name evidence="1" type="ORF">RCA_04310</name>
</gene>
<organism evidence="1 2">
    <name type="scientific">Rickettsia canadensis str. CA410</name>
    <dbReference type="NCBI Taxonomy" id="1105107"/>
    <lineage>
        <taxon>Bacteria</taxon>
        <taxon>Pseudomonadati</taxon>
        <taxon>Pseudomonadota</taxon>
        <taxon>Alphaproteobacteria</taxon>
        <taxon>Rickettsiales</taxon>
        <taxon>Rickettsiaceae</taxon>
        <taxon>Rickettsieae</taxon>
        <taxon>Rickettsia</taxon>
        <taxon>belli group</taxon>
    </lineage>
</organism>
<evidence type="ECO:0000313" key="1">
    <source>
        <dbReference type="EMBL" id="AFB21417.1"/>
    </source>
</evidence>
<name>A0ABN4ABW9_RICCA</name>
<dbReference type="Proteomes" id="UP000007878">
    <property type="component" value="Chromosome"/>
</dbReference>
<accession>A0ABN4ABW9</accession>
<keyword evidence="2" id="KW-1185">Reference proteome</keyword>
<sequence>MTQEFGASPILVVQEAQILNQVQDLNLEGKYISKR</sequence>